<organism evidence="3 4">
    <name type="scientific">Panagrolaimus davidi</name>
    <dbReference type="NCBI Taxonomy" id="227884"/>
    <lineage>
        <taxon>Eukaryota</taxon>
        <taxon>Metazoa</taxon>
        <taxon>Ecdysozoa</taxon>
        <taxon>Nematoda</taxon>
        <taxon>Chromadorea</taxon>
        <taxon>Rhabditida</taxon>
        <taxon>Tylenchina</taxon>
        <taxon>Panagrolaimomorpha</taxon>
        <taxon>Panagrolaimoidea</taxon>
        <taxon>Panagrolaimidae</taxon>
        <taxon>Panagrolaimus</taxon>
    </lineage>
</organism>
<evidence type="ECO:0000313" key="3">
    <source>
        <dbReference type="Proteomes" id="UP000887578"/>
    </source>
</evidence>
<feature type="region of interest" description="Disordered" evidence="1">
    <location>
        <begin position="108"/>
        <end position="156"/>
    </location>
</feature>
<keyword evidence="2" id="KW-0812">Transmembrane</keyword>
<protein>
    <submittedName>
        <fullName evidence="4">Uncharacterized protein</fullName>
    </submittedName>
</protein>
<keyword evidence="2" id="KW-1133">Transmembrane helix</keyword>
<sequence length="156" mass="18285">MSLVEEYFKLYTNKAVIAMIMILLGVAIIIYIIKRINEALDPSAQEENGKIKDDKIDAPIKIQNWSEKDFKKFIDILIILFLTAMDRMTEEFTEPFYLDYKWKPRAAEKEEEAAEEEEQQTTETLEVQEEEEKQQDTAELKSEEDGVVTVEMKHVE</sequence>
<evidence type="ECO:0000313" key="4">
    <source>
        <dbReference type="WBParaSite" id="PDA_v2.g4763.t1"/>
    </source>
</evidence>
<name>A0A914QM34_9BILA</name>
<feature type="compositionally biased region" description="Acidic residues" evidence="1">
    <location>
        <begin position="109"/>
        <end position="133"/>
    </location>
</feature>
<proteinExistence type="predicted"/>
<keyword evidence="2" id="KW-0472">Membrane</keyword>
<dbReference type="AlphaFoldDB" id="A0A914QM34"/>
<reference evidence="4" key="1">
    <citation type="submission" date="2022-11" db="UniProtKB">
        <authorList>
            <consortium name="WormBaseParasite"/>
        </authorList>
    </citation>
    <scope>IDENTIFICATION</scope>
</reference>
<dbReference type="WBParaSite" id="PDA_v2.g4763.t1">
    <property type="protein sequence ID" value="PDA_v2.g4763.t1"/>
    <property type="gene ID" value="PDA_v2.g4763"/>
</dbReference>
<feature type="transmembrane region" description="Helical" evidence="2">
    <location>
        <begin position="15"/>
        <end position="33"/>
    </location>
</feature>
<feature type="compositionally biased region" description="Basic and acidic residues" evidence="1">
    <location>
        <begin position="134"/>
        <end position="144"/>
    </location>
</feature>
<evidence type="ECO:0000256" key="1">
    <source>
        <dbReference type="SAM" id="MobiDB-lite"/>
    </source>
</evidence>
<dbReference type="Proteomes" id="UP000887578">
    <property type="component" value="Unplaced"/>
</dbReference>
<accession>A0A914QM34</accession>
<keyword evidence="3" id="KW-1185">Reference proteome</keyword>
<evidence type="ECO:0000256" key="2">
    <source>
        <dbReference type="SAM" id="Phobius"/>
    </source>
</evidence>